<reference evidence="1 2" key="1">
    <citation type="journal article" date="2019" name="Sci. Rep.">
        <title>Orb-weaving spider Araneus ventricosus genome elucidates the spidroin gene catalogue.</title>
        <authorList>
            <person name="Kono N."/>
            <person name="Nakamura H."/>
            <person name="Ohtoshi R."/>
            <person name="Moran D.A.P."/>
            <person name="Shinohara A."/>
            <person name="Yoshida Y."/>
            <person name="Fujiwara M."/>
            <person name="Mori M."/>
            <person name="Tomita M."/>
            <person name="Arakawa K."/>
        </authorList>
    </citation>
    <scope>NUCLEOTIDE SEQUENCE [LARGE SCALE GENOMIC DNA]</scope>
</reference>
<evidence type="ECO:0000313" key="2">
    <source>
        <dbReference type="Proteomes" id="UP000499080"/>
    </source>
</evidence>
<gene>
    <name evidence="1" type="ORF">AVEN_212370_1</name>
</gene>
<proteinExistence type="predicted"/>
<accession>A0A4Y2N337</accession>
<protein>
    <submittedName>
        <fullName evidence="1">Uncharacterized protein</fullName>
    </submittedName>
</protein>
<name>A0A4Y2N337_ARAVE</name>
<evidence type="ECO:0000313" key="1">
    <source>
        <dbReference type="EMBL" id="GBN33761.1"/>
    </source>
</evidence>
<dbReference type="AlphaFoldDB" id="A0A4Y2N337"/>
<comment type="caution">
    <text evidence="1">The sequence shown here is derived from an EMBL/GenBank/DDBJ whole genome shotgun (WGS) entry which is preliminary data.</text>
</comment>
<sequence length="102" mass="12077">MISQKFPTFCYTLPIFLGGDGKKLYHLRKDYKPDAYLNDLHEAIPSFSTVEELRILNDVKRKYRNKCFPFKRDRSNFDIMGPVFGHGVNPQRVYENREKMGK</sequence>
<dbReference type="EMBL" id="BGPR01008428">
    <property type="protein sequence ID" value="GBN33761.1"/>
    <property type="molecule type" value="Genomic_DNA"/>
</dbReference>
<organism evidence="1 2">
    <name type="scientific">Araneus ventricosus</name>
    <name type="common">Orbweaver spider</name>
    <name type="synonym">Epeira ventricosa</name>
    <dbReference type="NCBI Taxonomy" id="182803"/>
    <lineage>
        <taxon>Eukaryota</taxon>
        <taxon>Metazoa</taxon>
        <taxon>Ecdysozoa</taxon>
        <taxon>Arthropoda</taxon>
        <taxon>Chelicerata</taxon>
        <taxon>Arachnida</taxon>
        <taxon>Araneae</taxon>
        <taxon>Araneomorphae</taxon>
        <taxon>Entelegynae</taxon>
        <taxon>Araneoidea</taxon>
        <taxon>Araneidae</taxon>
        <taxon>Araneus</taxon>
    </lineage>
</organism>
<keyword evidence="2" id="KW-1185">Reference proteome</keyword>
<dbReference type="Proteomes" id="UP000499080">
    <property type="component" value="Unassembled WGS sequence"/>
</dbReference>